<dbReference type="SUPFAM" id="SSF52540">
    <property type="entry name" value="P-loop containing nucleoside triphosphate hydrolases"/>
    <property type="match status" value="1"/>
</dbReference>
<dbReference type="Pfam" id="PF00005">
    <property type="entry name" value="ABC_tran"/>
    <property type="match status" value="1"/>
</dbReference>
<keyword evidence="5 7" id="KW-1133">Transmembrane helix</keyword>
<gene>
    <name evidence="10" type="ORF">FHP25_39915</name>
</gene>
<dbReference type="RefSeq" id="WP_147852601.1">
    <property type="nucleotide sequence ID" value="NZ_VDUZ01000094.1"/>
</dbReference>
<feature type="transmembrane region" description="Helical" evidence="7">
    <location>
        <begin position="87"/>
        <end position="107"/>
    </location>
</feature>
<dbReference type="SMART" id="SM00382">
    <property type="entry name" value="AAA"/>
    <property type="match status" value="1"/>
</dbReference>
<keyword evidence="3" id="KW-0547">Nucleotide-binding</keyword>
<keyword evidence="4 10" id="KW-0067">ATP-binding</keyword>
<evidence type="ECO:0000256" key="1">
    <source>
        <dbReference type="ARBA" id="ARBA00004651"/>
    </source>
</evidence>
<dbReference type="GO" id="GO:0140359">
    <property type="term" value="F:ABC-type transporter activity"/>
    <property type="evidence" value="ECO:0007669"/>
    <property type="project" value="InterPro"/>
</dbReference>
<dbReference type="PROSITE" id="PS50929">
    <property type="entry name" value="ABC_TM1F"/>
    <property type="match status" value="1"/>
</dbReference>
<dbReference type="CDD" id="cd07346">
    <property type="entry name" value="ABC_6TM_exporters"/>
    <property type="match status" value="1"/>
</dbReference>
<comment type="caution">
    <text evidence="10">The sequence shown here is derived from an EMBL/GenBank/DDBJ whole genome shotgun (WGS) entry which is preliminary data.</text>
</comment>
<dbReference type="InterPro" id="IPR039421">
    <property type="entry name" value="Type_1_exporter"/>
</dbReference>
<dbReference type="SUPFAM" id="SSF90123">
    <property type="entry name" value="ABC transporter transmembrane region"/>
    <property type="match status" value="1"/>
</dbReference>
<evidence type="ECO:0000259" key="9">
    <source>
        <dbReference type="PROSITE" id="PS50929"/>
    </source>
</evidence>
<dbReference type="Proteomes" id="UP000321638">
    <property type="component" value="Unassembled WGS sequence"/>
</dbReference>
<comment type="subcellular location">
    <subcellularLocation>
        <location evidence="1">Cell membrane</location>
        <topology evidence="1">Multi-pass membrane protein</topology>
    </subcellularLocation>
</comment>
<name>A0A5C8P680_9HYPH</name>
<sequence length="904" mass="99341">MEKNLFKYIWRHSRHDQLIILFLVIVAQVFYFASLSIPKTIVNDGIEGKVFKTISEVSFLRVSVPVPSFLSSSGSLTLFDGISLTQWPYLVAMSCLFLVMVTVNGMFKKTINTQKGRLGERMLRRLRYELYDRILLFPSAHFRKVKAAELSGMIKDEVEPLGGFIGDAYVQPAFLGGQALTALLFIMLQSIWLGLIVIAVLAVQAFVIPRLRRRILVLGRERQLTARQLAGRIAETVDGVHDVHSHGTSNYERADIAQRLGTIYQIRFDLFQRKFTAKFLNNLLAQITPFMIYLIGGYLVLFGDMQVGSVVGVLLAYKDLPGPVKELIDWDQQRQDVQQKYEQVAEQFQPEGMLPPALQALPDGPVSPLSGDIVLTGVTVADDGGAKPIDGVSLVTPIGRRLALVGPQGGGKEVLTQVMARLIRPSVGTVRIGDVDLSSLPETVTGARIAYVGQDVYLFPVSVRDNILYGLKRRPVIPAVYDDAARRERERFVAESRRAGNPDLNPADDWIDYEAAGATGPGDIDRRIVEVLRAVELEEDIYHFGLRGTIDAMARPRVAESILMARDELHARLADPALASLVEPFDRARYNRNMSIAENLLFGTPVDRTFDPDNIAANPHMREALGRVGLETDLLQMGVAIAETMVELFADLPVGHPFFEQFSFIAAEDLPEFRTILSRLAGKSVADLDDAARARLAALPFRYIEARHRLGLIDAAMEGRLLAARRAFAENLPAAAAKAIEFYDRNLYNAAATLQDNILFGRIVYGQAQGPQRVGALISEVLEGLELRGAVVEVGLDYNVGVAGKRLPAAQRQKVGLARGLVKRPDLLVLNDATAMLDGAAQQRVLDKILDACKGRGVVWALNRASLADRFDQVIVLQGGKVTASGAPGDMAGDKNFADLLAAG</sequence>
<dbReference type="InterPro" id="IPR003439">
    <property type="entry name" value="ABC_transporter-like_ATP-bd"/>
</dbReference>
<evidence type="ECO:0000259" key="8">
    <source>
        <dbReference type="PROSITE" id="PS50893"/>
    </source>
</evidence>
<evidence type="ECO:0000256" key="4">
    <source>
        <dbReference type="ARBA" id="ARBA00022840"/>
    </source>
</evidence>
<keyword evidence="6 7" id="KW-0472">Membrane</keyword>
<evidence type="ECO:0000256" key="7">
    <source>
        <dbReference type="SAM" id="Phobius"/>
    </source>
</evidence>
<reference evidence="10 11" key="1">
    <citation type="submission" date="2019-06" db="EMBL/GenBank/DDBJ databases">
        <title>New taxonomy in bacterial strain CC-CFT640, isolated from vineyard.</title>
        <authorList>
            <person name="Lin S.-Y."/>
            <person name="Tsai C.-F."/>
            <person name="Young C.-C."/>
        </authorList>
    </citation>
    <scope>NUCLEOTIDE SEQUENCE [LARGE SCALE GENOMIC DNA]</scope>
    <source>
        <strain evidence="10 11">CC-CFT640</strain>
    </source>
</reference>
<evidence type="ECO:0000256" key="6">
    <source>
        <dbReference type="ARBA" id="ARBA00023136"/>
    </source>
</evidence>
<feature type="transmembrane region" description="Helical" evidence="7">
    <location>
        <begin position="182"/>
        <end position="208"/>
    </location>
</feature>
<dbReference type="PROSITE" id="PS50893">
    <property type="entry name" value="ABC_TRANSPORTER_2"/>
    <property type="match status" value="1"/>
</dbReference>
<organism evidence="10 11">
    <name type="scientific">Vineibacter terrae</name>
    <dbReference type="NCBI Taxonomy" id="2586908"/>
    <lineage>
        <taxon>Bacteria</taxon>
        <taxon>Pseudomonadati</taxon>
        <taxon>Pseudomonadota</taxon>
        <taxon>Alphaproteobacteria</taxon>
        <taxon>Hyphomicrobiales</taxon>
        <taxon>Vineibacter</taxon>
    </lineage>
</organism>
<feature type="transmembrane region" description="Helical" evidence="7">
    <location>
        <begin position="18"/>
        <end position="37"/>
    </location>
</feature>
<dbReference type="GO" id="GO:0016887">
    <property type="term" value="F:ATP hydrolysis activity"/>
    <property type="evidence" value="ECO:0007669"/>
    <property type="project" value="InterPro"/>
</dbReference>
<feature type="domain" description="ABC transmembrane type-1" evidence="9">
    <location>
        <begin position="18"/>
        <end position="316"/>
    </location>
</feature>
<dbReference type="OrthoDB" id="9760920at2"/>
<dbReference type="GO" id="GO:0005524">
    <property type="term" value="F:ATP binding"/>
    <property type="evidence" value="ECO:0007669"/>
    <property type="project" value="UniProtKB-KW"/>
</dbReference>
<accession>A0A5C8P680</accession>
<keyword evidence="11" id="KW-1185">Reference proteome</keyword>
<evidence type="ECO:0000313" key="11">
    <source>
        <dbReference type="Proteomes" id="UP000321638"/>
    </source>
</evidence>
<feature type="transmembrane region" description="Helical" evidence="7">
    <location>
        <begin position="279"/>
        <end position="301"/>
    </location>
</feature>
<dbReference type="InterPro" id="IPR003593">
    <property type="entry name" value="AAA+_ATPase"/>
</dbReference>
<dbReference type="AlphaFoldDB" id="A0A5C8P680"/>
<evidence type="ECO:0000256" key="3">
    <source>
        <dbReference type="ARBA" id="ARBA00022741"/>
    </source>
</evidence>
<dbReference type="PANTHER" id="PTHR24221">
    <property type="entry name" value="ATP-BINDING CASSETTE SUB-FAMILY B"/>
    <property type="match status" value="1"/>
</dbReference>
<dbReference type="GO" id="GO:0034040">
    <property type="term" value="F:ATPase-coupled lipid transmembrane transporter activity"/>
    <property type="evidence" value="ECO:0007669"/>
    <property type="project" value="TreeGrafter"/>
</dbReference>
<feature type="domain" description="ABC transporter" evidence="8">
    <location>
        <begin position="373"/>
        <end position="904"/>
    </location>
</feature>
<dbReference type="Gene3D" id="3.40.50.300">
    <property type="entry name" value="P-loop containing nucleotide triphosphate hydrolases"/>
    <property type="match status" value="2"/>
</dbReference>
<protein>
    <submittedName>
        <fullName evidence="10">ATP-binding cassette domain-containing protein</fullName>
    </submittedName>
</protein>
<dbReference type="GO" id="GO:0005886">
    <property type="term" value="C:plasma membrane"/>
    <property type="evidence" value="ECO:0007669"/>
    <property type="project" value="UniProtKB-SubCell"/>
</dbReference>
<dbReference type="Pfam" id="PF00664">
    <property type="entry name" value="ABC_membrane"/>
    <property type="match status" value="1"/>
</dbReference>
<proteinExistence type="predicted"/>
<dbReference type="InterPro" id="IPR027417">
    <property type="entry name" value="P-loop_NTPase"/>
</dbReference>
<dbReference type="InterPro" id="IPR011527">
    <property type="entry name" value="ABC1_TM_dom"/>
</dbReference>
<dbReference type="InterPro" id="IPR036640">
    <property type="entry name" value="ABC1_TM_sf"/>
</dbReference>
<evidence type="ECO:0000256" key="5">
    <source>
        <dbReference type="ARBA" id="ARBA00022989"/>
    </source>
</evidence>
<evidence type="ECO:0000256" key="2">
    <source>
        <dbReference type="ARBA" id="ARBA00022692"/>
    </source>
</evidence>
<dbReference type="PANTHER" id="PTHR24221:SF654">
    <property type="entry name" value="ATP-BINDING CASSETTE SUB-FAMILY B MEMBER 6"/>
    <property type="match status" value="1"/>
</dbReference>
<dbReference type="Gene3D" id="1.20.1560.10">
    <property type="entry name" value="ABC transporter type 1, transmembrane domain"/>
    <property type="match status" value="1"/>
</dbReference>
<evidence type="ECO:0000313" key="10">
    <source>
        <dbReference type="EMBL" id="TXL69223.1"/>
    </source>
</evidence>
<dbReference type="EMBL" id="VDUZ01000094">
    <property type="protein sequence ID" value="TXL69223.1"/>
    <property type="molecule type" value="Genomic_DNA"/>
</dbReference>
<keyword evidence="2 7" id="KW-0812">Transmembrane</keyword>